<proteinExistence type="predicted"/>
<dbReference type="OrthoDB" id="7509188at2"/>
<evidence type="ECO:0008006" key="4">
    <source>
        <dbReference type="Google" id="ProtNLM"/>
    </source>
</evidence>
<dbReference type="Pfam" id="PF11836">
    <property type="entry name" value="Phage_TAC_11"/>
    <property type="match status" value="1"/>
</dbReference>
<reference evidence="3" key="2">
    <citation type="submission" date="2015-01" db="EMBL/GenBank/DDBJ databases">
        <title>Complete genome sequence of Methylobacterium aquaticum strain 22A.</title>
        <authorList>
            <person name="Tani A."/>
            <person name="Ogura Y."/>
            <person name="Hayashi T."/>
        </authorList>
    </citation>
    <scope>NUCLEOTIDE SEQUENCE [LARGE SCALE GENOMIC DNA]</scope>
    <source>
        <strain evidence="3">MA-22A</strain>
    </source>
</reference>
<dbReference type="KEGG" id="maqu:Maq22A_c05050"/>
<sequence length="124" mass="13198">MARRTSIDLPFGDAEHHFHLDIPRLKQLQEKCNAGPPEILARLADGRARVEDAQETIRLGLIGGGMPAQQALKLIQDYAGDDTPLVEVIATALMVLAAAVFGNPPPPPVPKEGGDEGNREAATS</sequence>
<dbReference type="EMBL" id="AP014704">
    <property type="protein sequence ID" value="BAQ44401.1"/>
    <property type="molecule type" value="Genomic_DNA"/>
</dbReference>
<gene>
    <name evidence="2" type="ORF">Maq22A_c05050</name>
</gene>
<feature type="region of interest" description="Disordered" evidence="1">
    <location>
        <begin position="101"/>
        <end position="124"/>
    </location>
</feature>
<dbReference type="InterPro" id="IPR021791">
    <property type="entry name" value="Phage_TAC_11"/>
</dbReference>
<evidence type="ECO:0000256" key="1">
    <source>
        <dbReference type="SAM" id="MobiDB-lite"/>
    </source>
</evidence>
<reference evidence="2 3" key="1">
    <citation type="journal article" date="2015" name="Genome Announc.">
        <title>Complete Genome Sequence of Methylobacterium aquaticum Strain 22A, Isolated from Racomitrium japonicum Moss.</title>
        <authorList>
            <person name="Tani A."/>
            <person name="Ogura Y."/>
            <person name="Hayashi T."/>
            <person name="Kimbara K."/>
        </authorList>
    </citation>
    <scope>NUCLEOTIDE SEQUENCE [LARGE SCALE GENOMIC DNA]</scope>
    <source>
        <strain evidence="2 3">MA-22A</strain>
    </source>
</reference>
<name>A0A0C6EWH9_9HYPH</name>
<feature type="compositionally biased region" description="Basic and acidic residues" evidence="1">
    <location>
        <begin position="112"/>
        <end position="124"/>
    </location>
</feature>
<dbReference type="AlphaFoldDB" id="A0A0C6EWH9"/>
<evidence type="ECO:0000313" key="3">
    <source>
        <dbReference type="Proteomes" id="UP000061432"/>
    </source>
</evidence>
<dbReference type="RefSeq" id="WP_060845925.1">
    <property type="nucleotide sequence ID" value="NZ_AP014704.1"/>
</dbReference>
<organism evidence="2 3">
    <name type="scientific">Methylobacterium aquaticum</name>
    <dbReference type="NCBI Taxonomy" id="270351"/>
    <lineage>
        <taxon>Bacteria</taxon>
        <taxon>Pseudomonadati</taxon>
        <taxon>Pseudomonadota</taxon>
        <taxon>Alphaproteobacteria</taxon>
        <taxon>Hyphomicrobiales</taxon>
        <taxon>Methylobacteriaceae</taxon>
        <taxon>Methylobacterium</taxon>
    </lineage>
</organism>
<accession>A0A0C6EWH9</accession>
<dbReference type="PATRIC" id="fig|270351.10.peg.963"/>
<protein>
    <recommendedName>
        <fullName evidence="4">Gene transfer agent family protein</fullName>
    </recommendedName>
</protein>
<dbReference type="STRING" id="270351.Maq22A_c05050"/>
<dbReference type="Proteomes" id="UP000061432">
    <property type="component" value="Chromosome"/>
</dbReference>
<evidence type="ECO:0000313" key="2">
    <source>
        <dbReference type="EMBL" id="BAQ44401.1"/>
    </source>
</evidence>